<accession>A0A0P0XSS0</accession>
<dbReference type="PaxDb" id="39947-A0A0P0XSS0"/>
<gene>
    <name evidence="2" type="ordered locus">Os10g0163250</name>
    <name evidence="2" type="ORF">OSNPB_100163250</name>
</gene>
<feature type="non-terminal residue" evidence="2">
    <location>
        <position position="1"/>
    </location>
</feature>
<feature type="compositionally biased region" description="Pro residues" evidence="1">
    <location>
        <begin position="50"/>
        <end position="66"/>
    </location>
</feature>
<name>A0A0P0XSS0_ORYSJ</name>
<reference evidence="2 3" key="3">
    <citation type="journal article" date="2013" name="Rice">
        <title>Improvement of the Oryza sativa Nipponbare reference genome using next generation sequence and optical map data.</title>
        <authorList>
            <person name="Kawahara Y."/>
            <person name="de la Bastide M."/>
            <person name="Hamilton J.P."/>
            <person name="Kanamori H."/>
            <person name="McCombie W.R."/>
            <person name="Ouyang S."/>
            <person name="Schwartz D.C."/>
            <person name="Tanaka T."/>
            <person name="Wu J."/>
            <person name="Zhou S."/>
            <person name="Childs K.L."/>
            <person name="Davidson R.M."/>
            <person name="Lin H."/>
            <person name="Quesada-Ocampo L."/>
            <person name="Vaillancourt B."/>
            <person name="Sakai H."/>
            <person name="Lee S.S."/>
            <person name="Kim J."/>
            <person name="Numa H."/>
            <person name="Itoh T."/>
            <person name="Buell C.R."/>
            <person name="Matsumoto T."/>
        </authorList>
    </citation>
    <scope>NUCLEOTIDE SEQUENCE [LARGE SCALE GENOMIC DNA]</scope>
    <source>
        <strain evidence="3">cv. Nipponbare</strain>
    </source>
</reference>
<reference evidence="2 3" key="2">
    <citation type="journal article" date="2013" name="Plant Cell Physiol.">
        <title>Rice Annotation Project Database (RAP-DB): an integrative and interactive database for rice genomics.</title>
        <authorList>
            <person name="Sakai H."/>
            <person name="Lee S.S."/>
            <person name="Tanaka T."/>
            <person name="Numa H."/>
            <person name="Kim J."/>
            <person name="Kawahara Y."/>
            <person name="Wakimoto H."/>
            <person name="Yang C.C."/>
            <person name="Iwamoto M."/>
            <person name="Abe T."/>
            <person name="Yamada Y."/>
            <person name="Muto A."/>
            <person name="Inokuchi H."/>
            <person name="Ikemura T."/>
            <person name="Matsumoto T."/>
            <person name="Sasaki T."/>
            <person name="Itoh T."/>
        </authorList>
    </citation>
    <scope>NUCLEOTIDE SEQUENCE [LARGE SCALE GENOMIC DNA]</scope>
    <source>
        <strain evidence="3">cv. Nipponbare</strain>
    </source>
</reference>
<feature type="region of interest" description="Disordered" evidence="1">
    <location>
        <begin position="50"/>
        <end position="85"/>
    </location>
</feature>
<evidence type="ECO:0000313" key="3">
    <source>
        <dbReference type="Proteomes" id="UP000059680"/>
    </source>
</evidence>
<dbReference type="Proteomes" id="UP000059680">
    <property type="component" value="Chromosome 10"/>
</dbReference>
<keyword evidence="3" id="KW-1185">Reference proteome</keyword>
<protein>
    <submittedName>
        <fullName evidence="2">Os10g0163250 protein</fullName>
    </submittedName>
</protein>
<evidence type="ECO:0000313" key="2">
    <source>
        <dbReference type="EMBL" id="BAT10022.1"/>
    </source>
</evidence>
<sequence>NLICSSPIPNPSLPLNHLHRAPFLLRSSPFCRRHRVPFLLRSSLTRHRVPFPPPLRSHPPPPPRAFPPALRSHPPPPRAVAVDTQRPRRRWRSGEWIHRQLGIWRLLPSLCTLSLYQIWLEGSGRHGGGDDAVEEEDEGEARWRKGWGVRISDGGT</sequence>
<feature type="region of interest" description="Disordered" evidence="1">
    <location>
        <begin position="126"/>
        <end position="156"/>
    </location>
</feature>
<dbReference type="InParanoid" id="A0A0P0XSS0"/>
<dbReference type="Gramene" id="Os10t0163250-00">
    <property type="protein sequence ID" value="Os10t0163250-00"/>
    <property type="gene ID" value="Os10g0163250"/>
</dbReference>
<organism evidence="2 3">
    <name type="scientific">Oryza sativa subsp. japonica</name>
    <name type="common">Rice</name>
    <dbReference type="NCBI Taxonomy" id="39947"/>
    <lineage>
        <taxon>Eukaryota</taxon>
        <taxon>Viridiplantae</taxon>
        <taxon>Streptophyta</taxon>
        <taxon>Embryophyta</taxon>
        <taxon>Tracheophyta</taxon>
        <taxon>Spermatophyta</taxon>
        <taxon>Magnoliopsida</taxon>
        <taxon>Liliopsida</taxon>
        <taxon>Poales</taxon>
        <taxon>Poaceae</taxon>
        <taxon>BOP clade</taxon>
        <taxon>Oryzoideae</taxon>
        <taxon>Oryzeae</taxon>
        <taxon>Oryzinae</taxon>
        <taxon>Oryza</taxon>
        <taxon>Oryza sativa</taxon>
    </lineage>
</organism>
<dbReference type="EMBL" id="AP014966">
    <property type="protein sequence ID" value="BAT10022.1"/>
    <property type="molecule type" value="Genomic_DNA"/>
</dbReference>
<reference evidence="3" key="1">
    <citation type="journal article" date="2005" name="Nature">
        <title>The map-based sequence of the rice genome.</title>
        <authorList>
            <consortium name="International rice genome sequencing project (IRGSP)"/>
            <person name="Matsumoto T."/>
            <person name="Wu J."/>
            <person name="Kanamori H."/>
            <person name="Katayose Y."/>
            <person name="Fujisawa M."/>
            <person name="Namiki N."/>
            <person name="Mizuno H."/>
            <person name="Yamamoto K."/>
            <person name="Antonio B.A."/>
            <person name="Baba T."/>
            <person name="Sakata K."/>
            <person name="Nagamura Y."/>
            <person name="Aoki H."/>
            <person name="Arikawa K."/>
            <person name="Arita K."/>
            <person name="Bito T."/>
            <person name="Chiden Y."/>
            <person name="Fujitsuka N."/>
            <person name="Fukunaka R."/>
            <person name="Hamada M."/>
            <person name="Harada C."/>
            <person name="Hayashi A."/>
            <person name="Hijishita S."/>
            <person name="Honda M."/>
            <person name="Hosokawa S."/>
            <person name="Ichikawa Y."/>
            <person name="Idonuma A."/>
            <person name="Iijima M."/>
            <person name="Ikeda M."/>
            <person name="Ikeno M."/>
            <person name="Ito K."/>
            <person name="Ito S."/>
            <person name="Ito T."/>
            <person name="Ito Y."/>
            <person name="Ito Y."/>
            <person name="Iwabuchi A."/>
            <person name="Kamiya K."/>
            <person name="Karasawa W."/>
            <person name="Kurita K."/>
            <person name="Katagiri S."/>
            <person name="Kikuta A."/>
            <person name="Kobayashi H."/>
            <person name="Kobayashi N."/>
            <person name="Machita K."/>
            <person name="Maehara T."/>
            <person name="Masukawa M."/>
            <person name="Mizubayashi T."/>
            <person name="Mukai Y."/>
            <person name="Nagasaki H."/>
            <person name="Nagata Y."/>
            <person name="Naito S."/>
            <person name="Nakashima M."/>
            <person name="Nakama Y."/>
            <person name="Nakamichi Y."/>
            <person name="Nakamura M."/>
            <person name="Meguro A."/>
            <person name="Negishi M."/>
            <person name="Ohta I."/>
            <person name="Ohta T."/>
            <person name="Okamoto M."/>
            <person name="Ono N."/>
            <person name="Saji S."/>
            <person name="Sakaguchi M."/>
            <person name="Sakai K."/>
            <person name="Shibata M."/>
            <person name="Shimokawa T."/>
            <person name="Song J."/>
            <person name="Takazaki Y."/>
            <person name="Terasawa K."/>
            <person name="Tsugane M."/>
            <person name="Tsuji K."/>
            <person name="Ueda S."/>
            <person name="Waki K."/>
            <person name="Yamagata H."/>
            <person name="Yamamoto M."/>
            <person name="Yamamoto S."/>
            <person name="Yamane H."/>
            <person name="Yoshiki S."/>
            <person name="Yoshihara R."/>
            <person name="Yukawa K."/>
            <person name="Zhong H."/>
            <person name="Yano M."/>
            <person name="Yuan Q."/>
            <person name="Ouyang S."/>
            <person name="Liu J."/>
            <person name="Jones K.M."/>
            <person name="Gansberger K."/>
            <person name="Moffat K."/>
            <person name="Hill J."/>
            <person name="Bera J."/>
            <person name="Fadrosh D."/>
            <person name="Jin S."/>
            <person name="Johri S."/>
            <person name="Kim M."/>
            <person name="Overton L."/>
            <person name="Reardon M."/>
            <person name="Tsitrin T."/>
            <person name="Vuong H."/>
            <person name="Weaver B."/>
            <person name="Ciecko A."/>
            <person name="Tallon L."/>
            <person name="Jackson J."/>
            <person name="Pai G."/>
            <person name="Aken S.V."/>
            <person name="Utterback T."/>
            <person name="Reidmuller S."/>
            <person name="Feldblyum T."/>
            <person name="Hsiao J."/>
            <person name="Zismann V."/>
            <person name="Iobst S."/>
            <person name="de Vazeille A.R."/>
            <person name="Buell C.R."/>
            <person name="Ying K."/>
            <person name="Li Y."/>
            <person name="Lu T."/>
            <person name="Huang Y."/>
            <person name="Zhao Q."/>
            <person name="Feng Q."/>
            <person name="Zhang L."/>
            <person name="Zhu J."/>
            <person name="Weng Q."/>
            <person name="Mu J."/>
            <person name="Lu Y."/>
            <person name="Fan D."/>
            <person name="Liu Y."/>
            <person name="Guan J."/>
            <person name="Zhang Y."/>
            <person name="Yu S."/>
            <person name="Liu X."/>
            <person name="Zhang Y."/>
            <person name="Hong G."/>
            <person name="Han B."/>
            <person name="Choisne N."/>
            <person name="Demange N."/>
            <person name="Orjeda G."/>
            <person name="Samain S."/>
            <person name="Cattolico L."/>
            <person name="Pelletier E."/>
            <person name="Couloux A."/>
            <person name="Segurens B."/>
            <person name="Wincker P."/>
            <person name="D'Hont A."/>
            <person name="Scarpelli C."/>
            <person name="Weissenbach J."/>
            <person name="Salanoubat M."/>
            <person name="Quetier F."/>
            <person name="Yu Y."/>
            <person name="Kim H.R."/>
            <person name="Rambo T."/>
            <person name="Currie J."/>
            <person name="Collura K."/>
            <person name="Luo M."/>
            <person name="Yang T."/>
            <person name="Ammiraju J.S.S."/>
            <person name="Engler F."/>
            <person name="Soderlund C."/>
            <person name="Wing R.A."/>
            <person name="Palmer L.E."/>
            <person name="de la Bastide M."/>
            <person name="Spiegel L."/>
            <person name="Nascimento L."/>
            <person name="Zutavern T."/>
            <person name="O'Shaughnessy A."/>
            <person name="Dike S."/>
            <person name="Dedhia N."/>
            <person name="Preston R."/>
            <person name="Balija V."/>
            <person name="McCombie W.R."/>
            <person name="Chow T."/>
            <person name="Chen H."/>
            <person name="Chung M."/>
            <person name="Chen C."/>
            <person name="Shaw J."/>
            <person name="Wu H."/>
            <person name="Hsiao K."/>
            <person name="Chao Y."/>
            <person name="Chu M."/>
            <person name="Cheng C."/>
            <person name="Hour A."/>
            <person name="Lee P."/>
            <person name="Lin S."/>
            <person name="Lin Y."/>
            <person name="Liou J."/>
            <person name="Liu S."/>
            <person name="Hsing Y."/>
            <person name="Raghuvanshi S."/>
            <person name="Mohanty A."/>
            <person name="Bharti A.K."/>
            <person name="Gaur A."/>
            <person name="Gupta V."/>
            <person name="Kumar D."/>
            <person name="Ravi V."/>
            <person name="Vij S."/>
            <person name="Kapur A."/>
            <person name="Khurana P."/>
            <person name="Khurana P."/>
            <person name="Khurana J.P."/>
            <person name="Tyagi A.K."/>
            <person name="Gaikwad K."/>
            <person name="Singh A."/>
            <person name="Dalal V."/>
            <person name="Srivastava S."/>
            <person name="Dixit A."/>
            <person name="Pal A.K."/>
            <person name="Ghazi I.A."/>
            <person name="Yadav M."/>
            <person name="Pandit A."/>
            <person name="Bhargava A."/>
            <person name="Sureshbabu K."/>
            <person name="Batra K."/>
            <person name="Sharma T.R."/>
            <person name="Mohapatra T."/>
            <person name="Singh N.K."/>
            <person name="Messing J."/>
            <person name="Nelson A.B."/>
            <person name="Fuks G."/>
            <person name="Kavchok S."/>
            <person name="Keizer G."/>
            <person name="Linton E."/>
            <person name="Llaca V."/>
            <person name="Song R."/>
            <person name="Tanyolac B."/>
            <person name="Young S."/>
            <person name="Ho-Il K."/>
            <person name="Hahn J.H."/>
            <person name="Sangsakoo G."/>
            <person name="Vanavichit A."/>
            <person name="de Mattos Luiz.A.T."/>
            <person name="Zimmer P.D."/>
            <person name="Malone G."/>
            <person name="Dellagostin O."/>
            <person name="de Oliveira A.C."/>
            <person name="Bevan M."/>
            <person name="Bancroft I."/>
            <person name="Minx P."/>
            <person name="Cordum H."/>
            <person name="Wilson R."/>
            <person name="Cheng Z."/>
            <person name="Jin W."/>
            <person name="Jiang J."/>
            <person name="Leong S.A."/>
            <person name="Iwama H."/>
            <person name="Gojobori T."/>
            <person name="Itoh T."/>
            <person name="Niimura Y."/>
            <person name="Fujii Y."/>
            <person name="Habara T."/>
            <person name="Sakai H."/>
            <person name="Sato Y."/>
            <person name="Wilson G."/>
            <person name="Kumar K."/>
            <person name="McCouch S."/>
            <person name="Juretic N."/>
            <person name="Hoen D."/>
            <person name="Wright S."/>
            <person name="Bruskiewich R."/>
            <person name="Bureau T."/>
            <person name="Miyao A."/>
            <person name="Hirochika H."/>
            <person name="Nishikawa T."/>
            <person name="Kadowaki K."/>
            <person name="Sugiura M."/>
            <person name="Burr B."/>
            <person name="Sasaki T."/>
        </authorList>
    </citation>
    <scope>NUCLEOTIDE SEQUENCE [LARGE SCALE GENOMIC DNA]</scope>
    <source>
        <strain evidence="3">cv. Nipponbare</strain>
    </source>
</reference>
<evidence type="ECO:0000256" key="1">
    <source>
        <dbReference type="SAM" id="MobiDB-lite"/>
    </source>
</evidence>
<dbReference type="AlphaFoldDB" id="A0A0P0XSS0"/>
<proteinExistence type="predicted"/>